<feature type="transmembrane region" description="Helical" evidence="6">
    <location>
        <begin position="225"/>
        <end position="243"/>
    </location>
</feature>
<feature type="transmembrane region" description="Helical" evidence="6">
    <location>
        <begin position="69"/>
        <end position="87"/>
    </location>
</feature>
<evidence type="ECO:0000256" key="4">
    <source>
        <dbReference type="ARBA" id="ARBA00022989"/>
    </source>
</evidence>
<evidence type="ECO:0000256" key="5">
    <source>
        <dbReference type="ARBA" id="ARBA00023136"/>
    </source>
</evidence>
<feature type="transmembrane region" description="Helical" evidence="6">
    <location>
        <begin position="174"/>
        <end position="194"/>
    </location>
</feature>
<dbReference type="PANTHER" id="PTHR31632">
    <property type="entry name" value="IRON TRANSPORTER FTH1"/>
    <property type="match status" value="1"/>
</dbReference>
<dbReference type="GO" id="GO:0015093">
    <property type="term" value="F:ferrous iron transmembrane transporter activity"/>
    <property type="evidence" value="ECO:0007669"/>
    <property type="project" value="TreeGrafter"/>
</dbReference>
<gene>
    <name evidence="7" type="ORF">COV74_09340</name>
</gene>
<keyword evidence="4 6" id="KW-1133">Transmembrane helix</keyword>
<comment type="subcellular location">
    <subcellularLocation>
        <location evidence="1">Membrane</location>
        <topology evidence="1">Multi-pass membrane protein</topology>
    </subcellularLocation>
</comment>
<reference evidence="7 8" key="1">
    <citation type="submission" date="2017-09" db="EMBL/GenBank/DDBJ databases">
        <title>Depth-based differentiation of microbial function through sediment-hosted aquifers and enrichment of novel symbionts in the deep terrestrial subsurface.</title>
        <authorList>
            <person name="Probst A.J."/>
            <person name="Ladd B."/>
            <person name="Jarett J.K."/>
            <person name="Geller-Mcgrath D.E."/>
            <person name="Sieber C.M."/>
            <person name="Emerson J.B."/>
            <person name="Anantharaman K."/>
            <person name="Thomas B.C."/>
            <person name="Malmstrom R."/>
            <person name="Stieglmeier M."/>
            <person name="Klingl A."/>
            <person name="Woyke T."/>
            <person name="Ryan C.M."/>
            <person name="Banfield J.F."/>
        </authorList>
    </citation>
    <scope>NUCLEOTIDE SEQUENCE [LARGE SCALE GENOMIC DNA]</scope>
    <source>
        <strain evidence="7">CG11_big_fil_rev_8_21_14_0_20_45_26</strain>
    </source>
</reference>
<evidence type="ECO:0000313" key="8">
    <source>
        <dbReference type="Proteomes" id="UP000230859"/>
    </source>
</evidence>
<dbReference type="Proteomes" id="UP000230859">
    <property type="component" value="Unassembled WGS sequence"/>
</dbReference>
<comment type="similarity">
    <text evidence="2">Belongs to the oxidase-dependent Fe transporter (OFeT) (TC 9.A.10.1) family.</text>
</comment>
<dbReference type="PANTHER" id="PTHR31632:SF2">
    <property type="entry name" value="PLASMA MEMBRANE IRON PERMEASE"/>
    <property type="match status" value="1"/>
</dbReference>
<evidence type="ECO:0000256" key="2">
    <source>
        <dbReference type="ARBA" id="ARBA00008333"/>
    </source>
</evidence>
<protein>
    <recommendedName>
        <fullName evidence="9">Iron permease FTR1</fullName>
    </recommendedName>
</protein>
<dbReference type="InterPro" id="IPR004923">
    <property type="entry name" value="FTR1/Fip1/EfeU"/>
</dbReference>
<evidence type="ECO:0008006" key="9">
    <source>
        <dbReference type="Google" id="ProtNLM"/>
    </source>
</evidence>
<dbReference type="EMBL" id="PCVY01000069">
    <property type="protein sequence ID" value="PIQ85308.1"/>
    <property type="molecule type" value="Genomic_DNA"/>
</dbReference>
<dbReference type="GO" id="GO:0033573">
    <property type="term" value="C:high-affinity iron permease complex"/>
    <property type="evidence" value="ECO:0007669"/>
    <property type="project" value="InterPro"/>
</dbReference>
<evidence type="ECO:0000256" key="3">
    <source>
        <dbReference type="ARBA" id="ARBA00022692"/>
    </source>
</evidence>
<name>A0A2H0LLP8_9BACT</name>
<dbReference type="Pfam" id="PF03239">
    <property type="entry name" value="FTR1"/>
    <property type="match status" value="1"/>
</dbReference>
<organism evidence="7 8">
    <name type="scientific">Candidatus Abzuiibacterium crystallinum</name>
    <dbReference type="NCBI Taxonomy" id="1974748"/>
    <lineage>
        <taxon>Bacteria</taxon>
        <taxon>Pseudomonadati</taxon>
        <taxon>Candidatus Omnitrophota</taxon>
        <taxon>Candidatus Abzuiibacterium</taxon>
    </lineage>
</organism>
<evidence type="ECO:0000256" key="1">
    <source>
        <dbReference type="ARBA" id="ARBA00004141"/>
    </source>
</evidence>
<accession>A0A2H0LLP8</accession>
<keyword evidence="5 6" id="KW-0472">Membrane</keyword>
<proteinExistence type="inferred from homology"/>
<feature type="transmembrane region" description="Helical" evidence="6">
    <location>
        <begin position="6"/>
        <end position="26"/>
    </location>
</feature>
<feature type="transmembrane region" description="Helical" evidence="6">
    <location>
        <begin position="145"/>
        <end position="162"/>
    </location>
</feature>
<comment type="caution">
    <text evidence="7">The sequence shown here is derived from an EMBL/GenBank/DDBJ whole genome shotgun (WGS) entry which is preliminary data.</text>
</comment>
<sequence length="256" mass="28270">MWQAFIIVLREGVEAFLIVAITVAFLRKTLQGHLVRAAAWGIAGSVAASGLLGYFLWLSQGVNAPLWEGILGAVSVVLIATLVIHMWRMGPILKQHMEAQLQKVTDTSSGRASWIGVFFFTLVMISREGMETALLLFQVQQPQIMTGVFLGVLGAAAVAYLWQQFGYLINMKHFLRVTAVYLLLFTIQIAAQSFHEFTEVGIFPNSEALHIASEPFSTDGFYGKWYAALTALGCGLWLIASWVGERISKWKTPVAT</sequence>
<keyword evidence="3 6" id="KW-0812">Transmembrane</keyword>
<feature type="transmembrane region" description="Helical" evidence="6">
    <location>
        <begin position="108"/>
        <end position="125"/>
    </location>
</feature>
<evidence type="ECO:0000313" key="7">
    <source>
        <dbReference type="EMBL" id="PIQ85308.1"/>
    </source>
</evidence>
<dbReference type="AlphaFoldDB" id="A0A2H0LLP8"/>
<feature type="transmembrane region" description="Helical" evidence="6">
    <location>
        <begin position="38"/>
        <end position="57"/>
    </location>
</feature>
<evidence type="ECO:0000256" key="6">
    <source>
        <dbReference type="SAM" id="Phobius"/>
    </source>
</evidence>